<dbReference type="RefSeq" id="WP_209810891.1">
    <property type="nucleotide sequence ID" value="NZ_JAGGKT010000008.1"/>
</dbReference>
<evidence type="ECO:0000259" key="1">
    <source>
        <dbReference type="PROSITE" id="PS51186"/>
    </source>
</evidence>
<dbReference type="InterPro" id="IPR000182">
    <property type="entry name" value="GNAT_dom"/>
</dbReference>
<dbReference type="SUPFAM" id="SSF55729">
    <property type="entry name" value="Acyl-CoA N-acyltransferases (Nat)"/>
    <property type="match status" value="1"/>
</dbReference>
<name>A0ABS4GRG0_9BACL</name>
<protein>
    <submittedName>
        <fullName evidence="2">Ribosomal protein S18 acetylase RimI-like enzyme</fullName>
    </submittedName>
</protein>
<gene>
    <name evidence="2" type="ORF">J2Z37_002869</name>
</gene>
<dbReference type="InterPro" id="IPR050276">
    <property type="entry name" value="MshD_Acetyltransferase"/>
</dbReference>
<dbReference type="PROSITE" id="PS51186">
    <property type="entry name" value="GNAT"/>
    <property type="match status" value="1"/>
</dbReference>
<evidence type="ECO:0000313" key="3">
    <source>
        <dbReference type="Proteomes" id="UP001519343"/>
    </source>
</evidence>
<evidence type="ECO:0000313" key="2">
    <source>
        <dbReference type="EMBL" id="MBP1932858.1"/>
    </source>
</evidence>
<dbReference type="InterPro" id="IPR016181">
    <property type="entry name" value="Acyl_CoA_acyltransferase"/>
</dbReference>
<feature type="domain" description="N-acetyltransferase" evidence="1">
    <location>
        <begin position="9"/>
        <end position="148"/>
    </location>
</feature>
<dbReference type="Pfam" id="PF00583">
    <property type="entry name" value="Acetyltransf_1"/>
    <property type="match status" value="1"/>
</dbReference>
<comment type="caution">
    <text evidence="2">The sequence shown here is derived from an EMBL/GenBank/DDBJ whole genome shotgun (WGS) entry which is preliminary data.</text>
</comment>
<organism evidence="2 3">
    <name type="scientific">Ammoniphilus resinae</name>
    <dbReference type="NCBI Taxonomy" id="861532"/>
    <lineage>
        <taxon>Bacteria</taxon>
        <taxon>Bacillati</taxon>
        <taxon>Bacillota</taxon>
        <taxon>Bacilli</taxon>
        <taxon>Bacillales</taxon>
        <taxon>Paenibacillaceae</taxon>
        <taxon>Aneurinibacillus group</taxon>
        <taxon>Ammoniphilus</taxon>
    </lineage>
</organism>
<dbReference type="CDD" id="cd04301">
    <property type="entry name" value="NAT_SF"/>
    <property type="match status" value="1"/>
</dbReference>
<sequence>MNKNWRIRRRIPELDDLYLLTLIKENLGHYPSSYGLTDEKIIDLLNKYTEVFLLMSKAGSRVGFLAWTEKAKVMLLELCVLEPRYQGKGIATYFMKKVESRARRGGFSSIRFYVDRNNERAQRLYQRFGYTVKRINWLTHTILMEKRM</sequence>
<dbReference type="PANTHER" id="PTHR43617">
    <property type="entry name" value="L-AMINO ACID N-ACETYLTRANSFERASE"/>
    <property type="match status" value="1"/>
</dbReference>
<dbReference type="EMBL" id="JAGGKT010000008">
    <property type="protein sequence ID" value="MBP1932858.1"/>
    <property type="molecule type" value="Genomic_DNA"/>
</dbReference>
<accession>A0ABS4GRG0</accession>
<proteinExistence type="predicted"/>
<reference evidence="2 3" key="1">
    <citation type="submission" date="2021-03" db="EMBL/GenBank/DDBJ databases">
        <title>Genomic Encyclopedia of Type Strains, Phase IV (KMG-IV): sequencing the most valuable type-strain genomes for metagenomic binning, comparative biology and taxonomic classification.</title>
        <authorList>
            <person name="Goeker M."/>
        </authorList>
    </citation>
    <scope>NUCLEOTIDE SEQUENCE [LARGE SCALE GENOMIC DNA]</scope>
    <source>
        <strain evidence="2 3">DSM 24738</strain>
    </source>
</reference>
<dbReference type="Proteomes" id="UP001519343">
    <property type="component" value="Unassembled WGS sequence"/>
</dbReference>
<dbReference type="Gene3D" id="3.40.630.30">
    <property type="match status" value="1"/>
</dbReference>
<dbReference type="PANTHER" id="PTHR43617:SF38">
    <property type="entry name" value="N-ACETYLTRANSFERASE DOMAIN-CONTAINING PROTEIN"/>
    <property type="match status" value="1"/>
</dbReference>
<keyword evidence="3" id="KW-1185">Reference proteome</keyword>